<protein>
    <recommendedName>
        <fullName evidence="2">DUF11 domain-containing protein</fullName>
    </recommendedName>
</protein>
<dbReference type="Gene3D" id="2.60.40.10">
    <property type="entry name" value="Immunoglobulins"/>
    <property type="match status" value="1"/>
</dbReference>
<keyword evidence="4" id="KW-1185">Reference proteome</keyword>
<reference evidence="3" key="1">
    <citation type="journal article" date="2014" name="Int. J. Syst. Evol. Microbiol.">
        <title>Complete genome sequence of Corynebacterium casei LMG S-19264T (=DSM 44701T), isolated from a smear-ripened cheese.</title>
        <authorList>
            <consortium name="US DOE Joint Genome Institute (JGI-PGF)"/>
            <person name="Walter F."/>
            <person name="Albersmeier A."/>
            <person name="Kalinowski J."/>
            <person name="Ruckert C."/>
        </authorList>
    </citation>
    <scope>NUCLEOTIDE SEQUENCE</scope>
    <source>
        <strain evidence="3">CGMCC 1.15290</strain>
    </source>
</reference>
<gene>
    <name evidence="3" type="ORF">GCM10011379_23700</name>
</gene>
<dbReference type="InterPro" id="IPR013783">
    <property type="entry name" value="Ig-like_fold"/>
</dbReference>
<feature type="signal peptide" evidence="1">
    <location>
        <begin position="1"/>
        <end position="19"/>
    </location>
</feature>
<dbReference type="RefSeq" id="WP_188952316.1">
    <property type="nucleotide sequence ID" value="NZ_BMIB01000002.1"/>
</dbReference>
<dbReference type="InterPro" id="IPR001434">
    <property type="entry name" value="OmcB-like_DUF11"/>
</dbReference>
<comment type="caution">
    <text evidence="3">The sequence shown here is derived from an EMBL/GenBank/DDBJ whole genome shotgun (WGS) entry which is preliminary data.</text>
</comment>
<dbReference type="NCBIfam" id="TIGR01451">
    <property type="entry name" value="B_ant_repeat"/>
    <property type="match status" value="1"/>
</dbReference>
<dbReference type="InterPro" id="IPR036179">
    <property type="entry name" value="Ig-like_dom_sf"/>
</dbReference>
<dbReference type="NCBIfam" id="TIGR04131">
    <property type="entry name" value="Bac_Flav_CTERM"/>
    <property type="match status" value="1"/>
</dbReference>
<organism evidence="3 4">
    <name type="scientific">Filimonas zeae</name>
    <dbReference type="NCBI Taxonomy" id="1737353"/>
    <lineage>
        <taxon>Bacteria</taxon>
        <taxon>Pseudomonadati</taxon>
        <taxon>Bacteroidota</taxon>
        <taxon>Chitinophagia</taxon>
        <taxon>Chitinophagales</taxon>
        <taxon>Chitinophagaceae</taxon>
        <taxon>Filimonas</taxon>
    </lineage>
</organism>
<dbReference type="InterPro" id="IPR051172">
    <property type="entry name" value="Chlamydia_OmcB"/>
</dbReference>
<dbReference type="InterPro" id="IPR026341">
    <property type="entry name" value="T9SS_type_B"/>
</dbReference>
<keyword evidence="1" id="KW-0732">Signal</keyword>
<dbReference type="PANTHER" id="PTHR34819:SF3">
    <property type="entry name" value="CELL SURFACE PROTEIN"/>
    <property type="match status" value="1"/>
</dbReference>
<name>A0A917J113_9BACT</name>
<accession>A0A917J113</accession>
<dbReference type="Proteomes" id="UP000627292">
    <property type="component" value="Unassembled WGS sequence"/>
</dbReference>
<dbReference type="Pfam" id="PF01345">
    <property type="entry name" value="DUF11"/>
    <property type="match status" value="1"/>
</dbReference>
<dbReference type="Pfam" id="PF13585">
    <property type="entry name" value="CHU_C"/>
    <property type="match status" value="1"/>
</dbReference>
<sequence length="317" mass="34825">MLRKITILFLCLFGCLAKAAAQQGPGMPTRYIKQGEWVTLTATAANASMYQWYLNGIPISGATTASYVTGQTGVYTVQAHNGYNCGSELSDPVQILLLQNVGGTPATDLALSKQADAKAVLPDQPFNYYLTVVNNGPITATGIVVTDSLPKQLAVTAILPPDDGTVAYNTAQRIIEWRIDQLAVNQSSKLTITAKATDKGLIENRASVQSATPDSLLANNRSIHVKEIFDLHIPNVITPNGDGSNDQLVITGLDRYPVNEMIILNRWGNHVFEQKQYQHNWAGNGLNNGTYFYLLRFKDREGKWQELKGYITLLHTR</sequence>
<dbReference type="SUPFAM" id="SSF48726">
    <property type="entry name" value="Immunoglobulin"/>
    <property type="match status" value="1"/>
</dbReference>
<reference evidence="3" key="2">
    <citation type="submission" date="2020-09" db="EMBL/GenBank/DDBJ databases">
        <authorList>
            <person name="Sun Q."/>
            <person name="Zhou Y."/>
        </authorList>
    </citation>
    <scope>NUCLEOTIDE SEQUENCE</scope>
    <source>
        <strain evidence="3">CGMCC 1.15290</strain>
    </source>
</reference>
<dbReference type="InterPro" id="IPR047589">
    <property type="entry name" value="DUF11_rpt"/>
</dbReference>
<evidence type="ECO:0000313" key="3">
    <source>
        <dbReference type="EMBL" id="GGH67917.1"/>
    </source>
</evidence>
<feature type="domain" description="DUF11" evidence="2">
    <location>
        <begin position="108"/>
        <end position="222"/>
    </location>
</feature>
<feature type="chain" id="PRO_5036905070" description="DUF11 domain-containing protein" evidence="1">
    <location>
        <begin position="20"/>
        <end position="317"/>
    </location>
</feature>
<evidence type="ECO:0000256" key="1">
    <source>
        <dbReference type="SAM" id="SignalP"/>
    </source>
</evidence>
<dbReference type="Gene3D" id="2.60.40.1170">
    <property type="entry name" value="Mu homology domain, subdomain B"/>
    <property type="match status" value="1"/>
</dbReference>
<dbReference type="AlphaFoldDB" id="A0A917J113"/>
<proteinExistence type="predicted"/>
<evidence type="ECO:0000259" key="2">
    <source>
        <dbReference type="Pfam" id="PF01345"/>
    </source>
</evidence>
<dbReference type="EMBL" id="BMIB01000002">
    <property type="protein sequence ID" value="GGH67917.1"/>
    <property type="molecule type" value="Genomic_DNA"/>
</dbReference>
<evidence type="ECO:0000313" key="4">
    <source>
        <dbReference type="Proteomes" id="UP000627292"/>
    </source>
</evidence>
<dbReference type="PANTHER" id="PTHR34819">
    <property type="entry name" value="LARGE CYSTEINE-RICH PERIPLASMIC PROTEIN OMCB"/>
    <property type="match status" value="1"/>
</dbReference>